<dbReference type="SUPFAM" id="SSF46894">
    <property type="entry name" value="C-terminal effector domain of the bipartite response regulators"/>
    <property type="match status" value="1"/>
</dbReference>
<dbReference type="Gene3D" id="3.30.450.20">
    <property type="entry name" value="PAS domain"/>
    <property type="match status" value="1"/>
</dbReference>
<dbReference type="SUPFAM" id="SSF55785">
    <property type="entry name" value="PYP-like sensor domain (PAS domain)"/>
    <property type="match status" value="1"/>
</dbReference>
<keyword evidence="6" id="KW-1185">Reference proteome</keyword>
<proteinExistence type="predicted"/>
<evidence type="ECO:0000256" key="2">
    <source>
        <dbReference type="ARBA" id="ARBA00023125"/>
    </source>
</evidence>
<dbReference type="Proteomes" id="UP001597511">
    <property type="component" value="Unassembled WGS sequence"/>
</dbReference>
<accession>A0ABW6A821</accession>
<name>A0ABW6A821_9BACT</name>
<gene>
    <name evidence="5" type="ORF">ACFS6H_09060</name>
</gene>
<evidence type="ECO:0000313" key="5">
    <source>
        <dbReference type="EMBL" id="MFD2919853.1"/>
    </source>
</evidence>
<dbReference type="InterPro" id="IPR016032">
    <property type="entry name" value="Sig_transdc_resp-reg_C-effctor"/>
</dbReference>
<dbReference type="InterPro" id="IPR036388">
    <property type="entry name" value="WH-like_DNA-bd_sf"/>
</dbReference>
<feature type="domain" description="HTH luxR-type" evidence="4">
    <location>
        <begin position="196"/>
        <end position="261"/>
    </location>
</feature>
<dbReference type="CDD" id="cd06170">
    <property type="entry name" value="LuxR_C_like"/>
    <property type="match status" value="1"/>
</dbReference>
<keyword evidence="2" id="KW-0238">DNA-binding</keyword>
<dbReference type="EMBL" id="JBHUOZ010000002">
    <property type="protein sequence ID" value="MFD2919853.1"/>
    <property type="molecule type" value="Genomic_DNA"/>
</dbReference>
<dbReference type="PANTHER" id="PTHR44688">
    <property type="entry name" value="DNA-BINDING TRANSCRIPTIONAL ACTIVATOR DEVR_DOSR"/>
    <property type="match status" value="1"/>
</dbReference>
<dbReference type="InterPro" id="IPR035965">
    <property type="entry name" value="PAS-like_dom_sf"/>
</dbReference>
<sequence>MRKVSPMELKEFVERYKAPDIDSRIADYYNFFLPTIKQAENFAIGPFFWYISDYQKMTIALASENVKDLTPYNREELYTLNAEKLSDQHHPEDRLYILAAFSFLHEAYLNLDEAGRKSIKFNIYDRFLNNKGEYRWVMIQVPGLYINSQNQIESALVIFYDLSHLKISGTPLMSMINYAQQEVQYFKHIDKQIKKADLKTPYITKREKEILYLMSQGYNTPEIAQKLFISYHTVENHKRNLRKKTHTKTSSALLTYVITHNLLLIEPQ</sequence>
<dbReference type="PANTHER" id="PTHR44688:SF16">
    <property type="entry name" value="DNA-BINDING TRANSCRIPTIONAL ACTIVATOR DEVR_DOSR"/>
    <property type="match status" value="1"/>
</dbReference>
<evidence type="ECO:0000256" key="3">
    <source>
        <dbReference type="ARBA" id="ARBA00023163"/>
    </source>
</evidence>
<keyword evidence="1" id="KW-0805">Transcription regulation</keyword>
<dbReference type="PRINTS" id="PR00038">
    <property type="entry name" value="HTHLUXR"/>
</dbReference>
<dbReference type="InterPro" id="IPR000792">
    <property type="entry name" value="Tscrpt_reg_LuxR_C"/>
</dbReference>
<dbReference type="RefSeq" id="WP_386097494.1">
    <property type="nucleotide sequence ID" value="NZ_JBHUOZ010000002.1"/>
</dbReference>
<dbReference type="SMART" id="SM00421">
    <property type="entry name" value="HTH_LUXR"/>
    <property type="match status" value="1"/>
</dbReference>
<comment type="caution">
    <text evidence="5">The sequence shown here is derived from an EMBL/GenBank/DDBJ whole genome shotgun (WGS) entry which is preliminary data.</text>
</comment>
<evidence type="ECO:0000259" key="4">
    <source>
        <dbReference type="PROSITE" id="PS50043"/>
    </source>
</evidence>
<protein>
    <submittedName>
        <fullName evidence="5">LuxR C-terminal-related transcriptional regulator</fullName>
    </submittedName>
</protein>
<dbReference type="PROSITE" id="PS00622">
    <property type="entry name" value="HTH_LUXR_1"/>
    <property type="match status" value="1"/>
</dbReference>
<keyword evidence="3" id="KW-0804">Transcription</keyword>
<dbReference type="PROSITE" id="PS50043">
    <property type="entry name" value="HTH_LUXR_2"/>
    <property type="match status" value="1"/>
</dbReference>
<evidence type="ECO:0000313" key="6">
    <source>
        <dbReference type="Proteomes" id="UP001597511"/>
    </source>
</evidence>
<organism evidence="5 6">
    <name type="scientific">Terrimonas rubra</name>
    <dbReference type="NCBI Taxonomy" id="1035890"/>
    <lineage>
        <taxon>Bacteria</taxon>
        <taxon>Pseudomonadati</taxon>
        <taxon>Bacteroidota</taxon>
        <taxon>Chitinophagia</taxon>
        <taxon>Chitinophagales</taxon>
        <taxon>Chitinophagaceae</taxon>
        <taxon>Terrimonas</taxon>
    </lineage>
</organism>
<dbReference type="Gene3D" id="1.10.10.10">
    <property type="entry name" value="Winged helix-like DNA-binding domain superfamily/Winged helix DNA-binding domain"/>
    <property type="match status" value="1"/>
</dbReference>
<evidence type="ECO:0000256" key="1">
    <source>
        <dbReference type="ARBA" id="ARBA00023015"/>
    </source>
</evidence>
<dbReference type="Pfam" id="PF00196">
    <property type="entry name" value="GerE"/>
    <property type="match status" value="1"/>
</dbReference>
<reference evidence="6" key="1">
    <citation type="journal article" date="2019" name="Int. J. Syst. Evol. Microbiol.">
        <title>The Global Catalogue of Microorganisms (GCM) 10K type strain sequencing project: providing services to taxonomists for standard genome sequencing and annotation.</title>
        <authorList>
            <consortium name="The Broad Institute Genomics Platform"/>
            <consortium name="The Broad Institute Genome Sequencing Center for Infectious Disease"/>
            <person name="Wu L."/>
            <person name="Ma J."/>
        </authorList>
    </citation>
    <scope>NUCLEOTIDE SEQUENCE [LARGE SCALE GENOMIC DNA]</scope>
    <source>
        <strain evidence="6">KCTC 23299</strain>
    </source>
</reference>